<organism evidence="1">
    <name type="scientific">uncultured Gemmatimonadota bacterium</name>
    <dbReference type="NCBI Taxonomy" id="203437"/>
    <lineage>
        <taxon>Bacteria</taxon>
        <taxon>Pseudomonadati</taxon>
        <taxon>Gemmatimonadota</taxon>
        <taxon>environmental samples</taxon>
    </lineage>
</organism>
<dbReference type="PANTHER" id="PTHR36928">
    <property type="entry name" value="PHOSPHATASE YCDX-RELATED"/>
    <property type="match status" value="1"/>
</dbReference>
<accession>A0A6J4KG18</accession>
<dbReference type="Gene3D" id="3.20.20.140">
    <property type="entry name" value="Metal-dependent hydrolases"/>
    <property type="match status" value="1"/>
</dbReference>
<dbReference type="SUPFAM" id="SSF89550">
    <property type="entry name" value="PHP domain-like"/>
    <property type="match status" value="1"/>
</dbReference>
<dbReference type="GO" id="GO:0005829">
    <property type="term" value="C:cytosol"/>
    <property type="evidence" value="ECO:0007669"/>
    <property type="project" value="TreeGrafter"/>
</dbReference>
<dbReference type="InterPro" id="IPR050243">
    <property type="entry name" value="PHP_phosphatase"/>
</dbReference>
<protein>
    <recommendedName>
        <fullName evidence="2">Polymerase/histidinol phosphatase N-terminal domain-containing protein</fullName>
    </recommendedName>
</protein>
<dbReference type="PANTHER" id="PTHR36928:SF1">
    <property type="entry name" value="PHOSPHATASE YCDX-RELATED"/>
    <property type="match status" value="1"/>
</dbReference>
<reference evidence="1" key="1">
    <citation type="submission" date="2020-02" db="EMBL/GenBank/DDBJ databases">
        <authorList>
            <person name="Meier V. D."/>
        </authorList>
    </citation>
    <scope>NUCLEOTIDE SEQUENCE</scope>
    <source>
        <strain evidence="1">AVDCRST_MAG68</strain>
    </source>
</reference>
<dbReference type="GO" id="GO:0008270">
    <property type="term" value="F:zinc ion binding"/>
    <property type="evidence" value="ECO:0007669"/>
    <property type="project" value="TreeGrafter"/>
</dbReference>
<gene>
    <name evidence="1" type="ORF">AVDCRST_MAG68-740</name>
</gene>
<evidence type="ECO:0000313" key="1">
    <source>
        <dbReference type="EMBL" id="CAA9304810.1"/>
    </source>
</evidence>
<dbReference type="EMBL" id="CADCTW010000042">
    <property type="protein sequence ID" value="CAA9304810.1"/>
    <property type="molecule type" value="Genomic_DNA"/>
</dbReference>
<name>A0A6J4KG18_9BACT</name>
<dbReference type="InterPro" id="IPR016195">
    <property type="entry name" value="Pol/histidinol_Pase-like"/>
</dbReference>
<evidence type="ECO:0008006" key="2">
    <source>
        <dbReference type="Google" id="ProtNLM"/>
    </source>
</evidence>
<sequence length="255" mass="28716">MSRLGTQDLHCHTDMSDGDLTLAQVAARAAELGVEVGIADHVSSRNVERFVSSEARVRRYLDALEDAPVFRAGEFCWCDELWKELPAEVMDRFDYRVGSNHGFYLPDGTMGSPWWQKLPEPWNGRPHEVMDVMVANLCDMVAAMPIQIAAHSTLTPPALFDLENDVEAWWTAEREDRWVEALAASGVALEISNRYRLPHDRLLGKALQAGVRFSLGSDGHTRAQVAQLGWAEATARRVGITEREMFVAERRRRRG</sequence>
<dbReference type="GO" id="GO:0042578">
    <property type="term" value="F:phosphoric ester hydrolase activity"/>
    <property type="evidence" value="ECO:0007669"/>
    <property type="project" value="TreeGrafter"/>
</dbReference>
<dbReference type="AlphaFoldDB" id="A0A6J4KG18"/>
<proteinExistence type="predicted"/>